<organism evidence="3 4">
    <name type="scientific">Victivallis vadensis</name>
    <dbReference type="NCBI Taxonomy" id="172901"/>
    <lineage>
        <taxon>Bacteria</taxon>
        <taxon>Pseudomonadati</taxon>
        <taxon>Lentisphaerota</taxon>
        <taxon>Lentisphaeria</taxon>
        <taxon>Victivallales</taxon>
        <taxon>Victivallaceae</taxon>
        <taxon>Victivallis</taxon>
    </lineage>
</organism>
<keyword evidence="3" id="KW-0067">ATP-binding</keyword>
<dbReference type="GO" id="GO:0004386">
    <property type="term" value="F:helicase activity"/>
    <property type="evidence" value="ECO:0007669"/>
    <property type="project" value="UniProtKB-KW"/>
</dbReference>
<feature type="domain" description="Helicase C-terminal" evidence="2">
    <location>
        <begin position="231"/>
        <end position="377"/>
    </location>
</feature>
<dbReference type="SMART" id="SM00490">
    <property type="entry name" value="HELICc"/>
    <property type="match status" value="1"/>
</dbReference>
<evidence type="ECO:0000313" key="3">
    <source>
        <dbReference type="EMBL" id="NMD85230.1"/>
    </source>
</evidence>
<dbReference type="PROSITE" id="PS51194">
    <property type="entry name" value="HELICASE_CTER"/>
    <property type="match status" value="1"/>
</dbReference>
<keyword evidence="3" id="KW-0347">Helicase</keyword>
<comment type="caution">
    <text evidence="3">The sequence shown here is derived from an EMBL/GenBank/DDBJ whole genome shotgun (WGS) entry which is preliminary data.</text>
</comment>
<accession>A0A848AUE5</accession>
<evidence type="ECO:0000259" key="2">
    <source>
        <dbReference type="PROSITE" id="PS51194"/>
    </source>
</evidence>
<dbReference type="PANTHER" id="PTHR47396:SF1">
    <property type="entry name" value="ATP-DEPENDENT HELICASE IRC3-RELATED"/>
    <property type="match status" value="1"/>
</dbReference>
<dbReference type="Pfam" id="PF00271">
    <property type="entry name" value="Helicase_C"/>
    <property type="match status" value="1"/>
</dbReference>
<proteinExistence type="predicted"/>
<dbReference type="AlphaFoldDB" id="A0A848AUE5"/>
<dbReference type="InterPro" id="IPR001650">
    <property type="entry name" value="Helicase_C-like"/>
</dbReference>
<feature type="domain" description="Helicase ATP-binding" evidence="1">
    <location>
        <begin position="16"/>
        <end position="174"/>
    </location>
</feature>
<dbReference type="PANTHER" id="PTHR47396">
    <property type="entry name" value="TYPE I RESTRICTION ENZYME ECOKI R PROTEIN"/>
    <property type="match status" value="1"/>
</dbReference>
<dbReference type="GO" id="GO:0005524">
    <property type="term" value="F:ATP binding"/>
    <property type="evidence" value="ECO:0007669"/>
    <property type="project" value="InterPro"/>
</dbReference>
<dbReference type="GO" id="GO:0016787">
    <property type="term" value="F:hydrolase activity"/>
    <property type="evidence" value="ECO:0007669"/>
    <property type="project" value="InterPro"/>
</dbReference>
<dbReference type="Gene3D" id="3.40.50.300">
    <property type="entry name" value="P-loop containing nucleotide triphosphate hydrolases"/>
    <property type="match status" value="2"/>
</dbReference>
<dbReference type="InterPro" id="IPR014001">
    <property type="entry name" value="Helicase_ATP-bd"/>
</dbReference>
<protein>
    <submittedName>
        <fullName evidence="3">DEAD/DEAH box helicase family protein</fullName>
    </submittedName>
</protein>
<dbReference type="InterPro" id="IPR027417">
    <property type="entry name" value="P-loop_NTPase"/>
</dbReference>
<dbReference type="CDD" id="cd18799">
    <property type="entry name" value="SF2_C_EcoAI-like"/>
    <property type="match status" value="1"/>
</dbReference>
<dbReference type="PROSITE" id="PS51192">
    <property type="entry name" value="HELICASE_ATP_BIND_1"/>
    <property type="match status" value="1"/>
</dbReference>
<dbReference type="EMBL" id="JABAEW010000002">
    <property type="protein sequence ID" value="NMD85230.1"/>
    <property type="molecule type" value="Genomic_DNA"/>
</dbReference>
<name>A0A848AUE5_9BACT</name>
<dbReference type="InterPro" id="IPR050742">
    <property type="entry name" value="Helicase_Restrict-Modif_Enz"/>
</dbReference>
<keyword evidence="3" id="KW-0547">Nucleotide-binding</keyword>
<keyword evidence="3" id="KW-0378">Hydrolase</keyword>
<evidence type="ECO:0000313" key="4">
    <source>
        <dbReference type="Proteomes" id="UP000576225"/>
    </source>
</evidence>
<evidence type="ECO:0000259" key="1">
    <source>
        <dbReference type="PROSITE" id="PS51192"/>
    </source>
</evidence>
<dbReference type="Proteomes" id="UP000576225">
    <property type="component" value="Unassembled WGS sequence"/>
</dbReference>
<dbReference type="InterPro" id="IPR006935">
    <property type="entry name" value="Helicase/UvrB_N"/>
</dbReference>
<dbReference type="SUPFAM" id="SSF52540">
    <property type="entry name" value="P-loop containing nucleoside triphosphate hydrolases"/>
    <property type="match status" value="1"/>
</dbReference>
<dbReference type="GO" id="GO:0003677">
    <property type="term" value="F:DNA binding"/>
    <property type="evidence" value="ECO:0007669"/>
    <property type="project" value="InterPro"/>
</dbReference>
<dbReference type="SMART" id="SM00487">
    <property type="entry name" value="DEXDc"/>
    <property type="match status" value="1"/>
</dbReference>
<dbReference type="GO" id="GO:0005829">
    <property type="term" value="C:cytosol"/>
    <property type="evidence" value="ECO:0007669"/>
    <property type="project" value="TreeGrafter"/>
</dbReference>
<sequence length="556" mass="62314">MELRLYQKSAVDAVYNHLRKKDNNPCVVIPTGGGKTPVLATIIRDAIKLWNGRVLVLTHVKELLLQAEDKLRIIAGDIEIGIYSAGLNRREPHKQCVLAGIQSAYKIANTLGHFDLVIVDEAHLIPPDGNGMYQQLLGDLKKINPLLRVIGLTATPYRTTSGMICTEENILNEICYEISVRSLIESHFLSPLRTQVAENEVETDGLKVKNGEFDAEAAEAAMREGDNVKNACDEILSKTKDRNSVLIFCAGISHATDVLRKLKKSGAKAEAIFGDTLSTFRESYIREFKKGQIKYLVNVGVLTTGFDAPNIDCVAMLRPTCSPGLYYQMVGRGLRLHHSKKDCLVLDFAGNAMRHGPIDTLAPDGKPELDGEKPARKCPACSTVVAPRTKQCPNCGYIWEPIPRMEKPAHDSFSNPNAPIISGKKDRCEYPVKFVRYVKHTKRNDPTAPPTVRIEYHVNLLTHFCEWICPEHDGYAHKLFKKWWRDHATHPESEPPADVDEAIFLAQEGALKEPGFITVETEVGKKYPRIVSYQYPDDNLPKVMEEEENYDDEIPF</sequence>
<dbReference type="RefSeq" id="WP_168961301.1">
    <property type="nucleotide sequence ID" value="NZ_JABAEW010000002.1"/>
</dbReference>
<dbReference type="Pfam" id="PF04851">
    <property type="entry name" value="ResIII"/>
    <property type="match status" value="1"/>
</dbReference>
<reference evidence="3 4" key="1">
    <citation type="submission" date="2020-04" db="EMBL/GenBank/DDBJ databases">
        <authorList>
            <person name="Hitch T.C.A."/>
            <person name="Wylensek D."/>
            <person name="Clavel T."/>
        </authorList>
    </citation>
    <scope>NUCLEOTIDE SEQUENCE [LARGE SCALE GENOMIC DNA]</scope>
    <source>
        <strain evidence="3 4">COR2-253-APC-1A</strain>
    </source>
</reference>
<gene>
    <name evidence="3" type="ORF">HF882_01385</name>
</gene>